<evidence type="ECO:0000256" key="1">
    <source>
        <dbReference type="ARBA" id="ARBA00022670"/>
    </source>
</evidence>
<feature type="region of interest" description="Disordered" evidence="4">
    <location>
        <begin position="33"/>
        <end position="57"/>
    </location>
</feature>
<dbReference type="Pfam" id="PF00112">
    <property type="entry name" value="Peptidase_C1"/>
    <property type="match status" value="1"/>
</dbReference>
<feature type="domain" description="Peptidase C1A papain C-terminal" evidence="5">
    <location>
        <begin position="171"/>
        <end position="268"/>
    </location>
</feature>
<evidence type="ECO:0000259" key="5">
    <source>
        <dbReference type="Pfam" id="PF00112"/>
    </source>
</evidence>
<reference evidence="6 7" key="1">
    <citation type="submission" date="2020-12" db="EMBL/GenBank/DDBJ databases">
        <title>Concerted genomic and epigenomic changes stabilize Arabidopsis allopolyploids.</title>
        <authorList>
            <person name="Chen Z."/>
        </authorList>
    </citation>
    <scope>NUCLEOTIDE SEQUENCE [LARGE SCALE GENOMIC DNA]</scope>
    <source>
        <strain evidence="6">Allo738</strain>
        <tissue evidence="6">Leaf</tissue>
    </source>
</reference>
<proteinExistence type="predicted"/>
<dbReference type="PANTHER" id="PTHR12411">
    <property type="entry name" value="CYSTEINE PROTEASE FAMILY C1-RELATED"/>
    <property type="match status" value="1"/>
</dbReference>
<dbReference type="InterPro" id="IPR013128">
    <property type="entry name" value="Peptidase_C1A"/>
</dbReference>
<dbReference type="InterPro" id="IPR000668">
    <property type="entry name" value="Peptidase_C1A_C"/>
</dbReference>
<evidence type="ECO:0000313" key="7">
    <source>
        <dbReference type="Proteomes" id="UP000694240"/>
    </source>
</evidence>
<evidence type="ECO:0000256" key="2">
    <source>
        <dbReference type="ARBA" id="ARBA00022801"/>
    </source>
</evidence>
<accession>A0A8T2GA42</accession>
<protein>
    <submittedName>
        <fullName evidence="6">Papain-like cysteine peptidase superfamily</fullName>
    </submittedName>
</protein>
<dbReference type="AlphaFoldDB" id="A0A8T2GA42"/>
<evidence type="ECO:0000256" key="3">
    <source>
        <dbReference type="ARBA" id="ARBA00022807"/>
    </source>
</evidence>
<name>A0A8T2GA42_9BRAS</name>
<dbReference type="CDD" id="cd02619">
    <property type="entry name" value="Peptidase_C1"/>
    <property type="match status" value="1"/>
</dbReference>
<sequence length="282" mass="31811">MYRFDGNGEKRAIHWWQTYKAPKVPNEIKREAATAKKKGPTITPVTQTDDNGEFGDGSKLSKDYRGVPEIVDKVLKQKFEICWAIALTRLLQVIYNITQEYIAGRLRFDHDDLVVHLKMKKTRGKRPGSMKLKNLKDAINHIAVKGLLKKRESKSKAGSDIGHHTKWNFSMEKCPSKDFIKSKVDISPVAIAFDITHNFQFIGNVSKKSNGLSIYNVSGVDMEDGDAGGHVVLIVGYGYTKENKLFFLIQNSWGEDWGVKGFGRIFIDDESKTTLVYPDGPV</sequence>
<comment type="caution">
    <text evidence="6">The sequence shown here is derived from an EMBL/GenBank/DDBJ whole genome shotgun (WGS) entry which is preliminary data.</text>
</comment>
<keyword evidence="1" id="KW-0645">Protease</keyword>
<dbReference type="EMBL" id="JAEFBK010000001">
    <property type="protein sequence ID" value="KAG7644968.1"/>
    <property type="molecule type" value="Genomic_DNA"/>
</dbReference>
<evidence type="ECO:0000256" key="4">
    <source>
        <dbReference type="SAM" id="MobiDB-lite"/>
    </source>
</evidence>
<evidence type="ECO:0000313" key="6">
    <source>
        <dbReference type="EMBL" id="KAG7644968.1"/>
    </source>
</evidence>
<gene>
    <name evidence="6" type="ORF">ISN45_At01g002880</name>
</gene>
<keyword evidence="7" id="KW-1185">Reference proteome</keyword>
<dbReference type="GO" id="GO:0006508">
    <property type="term" value="P:proteolysis"/>
    <property type="evidence" value="ECO:0007669"/>
    <property type="project" value="UniProtKB-KW"/>
</dbReference>
<dbReference type="GO" id="GO:0008234">
    <property type="term" value="F:cysteine-type peptidase activity"/>
    <property type="evidence" value="ECO:0007669"/>
    <property type="project" value="UniProtKB-KW"/>
</dbReference>
<organism evidence="6 7">
    <name type="scientific">Arabidopsis thaliana x Arabidopsis arenosa</name>
    <dbReference type="NCBI Taxonomy" id="1240361"/>
    <lineage>
        <taxon>Eukaryota</taxon>
        <taxon>Viridiplantae</taxon>
        <taxon>Streptophyta</taxon>
        <taxon>Embryophyta</taxon>
        <taxon>Tracheophyta</taxon>
        <taxon>Spermatophyta</taxon>
        <taxon>Magnoliopsida</taxon>
        <taxon>eudicotyledons</taxon>
        <taxon>Gunneridae</taxon>
        <taxon>Pentapetalae</taxon>
        <taxon>rosids</taxon>
        <taxon>malvids</taxon>
        <taxon>Brassicales</taxon>
        <taxon>Brassicaceae</taxon>
        <taxon>Camelineae</taxon>
        <taxon>Arabidopsis</taxon>
    </lineage>
</organism>
<keyword evidence="3" id="KW-0788">Thiol protease</keyword>
<dbReference type="Proteomes" id="UP000694240">
    <property type="component" value="Chromosome 1"/>
</dbReference>
<keyword evidence="2" id="KW-0378">Hydrolase</keyword>